<evidence type="ECO:0000313" key="2">
    <source>
        <dbReference type="Proteomes" id="UP000237105"/>
    </source>
</evidence>
<evidence type="ECO:0000313" key="1">
    <source>
        <dbReference type="EMBL" id="PON63324.1"/>
    </source>
</evidence>
<organism evidence="1 2">
    <name type="scientific">Parasponia andersonii</name>
    <name type="common">Sponia andersonii</name>
    <dbReference type="NCBI Taxonomy" id="3476"/>
    <lineage>
        <taxon>Eukaryota</taxon>
        <taxon>Viridiplantae</taxon>
        <taxon>Streptophyta</taxon>
        <taxon>Embryophyta</taxon>
        <taxon>Tracheophyta</taxon>
        <taxon>Spermatophyta</taxon>
        <taxon>Magnoliopsida</taxon>
        <taxon>eudicotyledons</taxon>
        <taxon>Gunneridae</taxon>
        <taxon>Pentapetalae</taxon>
        <taxon>rosids</taxon>
        <taxon>fabids</taxon>
        <taxon>Rosales</taxon>
        <taxon>Cannabaceae</taxon>
        <taxon>Parasponia</taxon>
    </lineage>
</organism>
<proteinExistence type="predicted"/>
<dbReference type="OrthoDB" id="10446996at2759"/>
<reference evidence="2" key="1">
    <citation type="submission" date="2016-06" db="EMBL/GenBank/DDBJ databases">
        <title>Parallel loss of symbiosis genes in relatives of nitrogen-fixing non-legume Parasponia.</title>
        <authorList>
            <person name="Van Velzen R."/>
            <person name="Holmer R."/>
            <person name="Bu F."/>
            <person name="Rutten L."/>
            <person name="Van Zeijl A."/>
            <person name="Liu W."/>
            <person name="Santuari L."/>
            <person name="Cao Q."/>
            <person name="Sharma T."/>
            <person name="Shen D."/>
            <person name="Roswanjaya Y."/>
            <person name="Wardhani T."/>
            <person name="Kalhor M.S."/>
            <person name="Jansen J."/>
            <person name="Van den Hoogen J."/>
            <person name="Gungor B."/>
            <person name="Hartog M."/>
            <person name="Hontelez J."/>
            <person name="Verver J."/>
            <person name="Yang W.-C."/>
            <person name="Schijlen E."/>
            <person name="Repin R."/>
            <person name="Schilthuizen M."/>
            <person name="Schranz E."/>
            <person name="Heidstra R."/>
            <person name="Miyata K."/>
            <person name="Fedorova E."/>
            <person name="Kohlen W."/>
            <person name="Bisseling T."/>
            <person name="Smit S."/>
            <person name="Geurts R."/>
        </authorList>
    </citation>
    <scope>NUCLEOTIDE SEQUENCE [LARGE SCALE GENOMIC DNA]</scope>
    <source>
        <strain evidence="2">cv. WU1-14</strain>
    </source>
</reference>
<comment type="caution">
    <text evidence="1">The sequence shown here is derived from an EMBL/GenBank/DDBJ whole genome shotgun (WGS) entry which is preliminary data.</text>
</comment>
<sequence>MPPTERGSPGHVCLMSCGIPTDSVKRRNGSSISRWLRSGALGGCTNCVFLEGIVEAERKARRQACCNMTEAHKRCLDMGTILYDLGLALQKANDKLRAI</sequence>
<keyword evidence="2" id="KW-1185">Reference proteome</keyword>
<dbReference type="Proteomes" id="UP000237105">
    <property type="component" value="Unassembled WGS sequence"/>
</dbReference>
<dbReference type="EMBL" id="JXTB01000105">
    <property type="protein sequence ID" value="PON63324.1"/>
    <property type="molecule type" value="Genomic_DNA"/>
</dbReference>
<gene>
    <name evidence="1" type="ORF">PanWU01x14_132340</name>
</gene>
<dbReference type="AlphaFoldDB" id="A0A2P5CQI7"/>
<accession>A0A2P5CQI7</accession>
<name>A0A2P5CQI7_PARAD</name>
<protein>
    <submittedName>
        <fullName evidence="1">Uncharacterized protein</fullName>
    </submittedName>
</protein>